<organism evidence="1 2">
    <name type="scientific">Gloeobacter morelensis MG652769</name>
    <dbReference type="NCBI Taxonomy" id="2781736"/>
    <lineage>
        <taxon>Bacteria</taxon>
        <taxon>Bacillati</taxon>
        <taxon>Cyanobacteriota</taxon>
        <taxon>Cyanophyceae</taxon>
        <taxon>Gloeobacterales</taxon>
        <taxon>Gloeobacteraceae</taxon>
        <taxon>Gloeobacter</taxon>
        <taxon>Gloeobacter morelensis</taxon>
    </lineage>
</organism>
<gene>
    <name evidence="1" type="ORF">ISF26_16200</name>
</gene>
<keyword evidence="2" id="KW-1185">Reference proteome</keyword>
<evidence type="ECO:0000313" key="2">
    <source>
        <dbReference type="Proteomes" id="UP001054846"/>
    </source>
</evidence>
<dbReference type="Proteomes" id="UP001054846">
    <property type="component" value="Chromosome"/>
</dbReference>
<protein>
    <submittedName>
        <fullName evidence="1">Uncharacterized protein</fullName>
    </submittedName>
</protein>
<accession>A0ABY3PI92</accession>
<reference evidence="1 2" key="1">
    <citation type="journal article" date="2021" name="Genome Biol. Evol.">
        <title>Complete Genome Sequencing of a Novel Gloeobacter Species from a Waterfall Cave in Mexico.</title>
        <authorList>
            <person name="Saw J.H."/>
            <person name="Cardona T."/>
            <person name="Montejano G."/>
        </authorList>
    </citation>
    <scope>NUCLEOTIDE SEQUENCE [LARGE SCALE GENOMIC DNA]</scope>
    <source>
        <strain evidence="1">MG652769</strain>
    </source>
</reference>
<proteinExistence type="predicted"/>
<evidence type="ECO:0000313" key="1">
    <source>
        <dbReference type="EMBL" id="UFP93334.1"/>
    </source>
</evidence>
<sequence>MGGSKPYIQQVEYELAQIAYALRFWPEGLATCVAPARISYGDDGLPGSVLDVVLAHGIEIPAWNRNLARE</sequence>
<dbReference type="EMBL" id="CP063845">
    <property type="protein sequence ID" value="UFP93334.1"/>
    <property type="molecule type" value="Genomic_DNA"/>
</dbReference>
<dbReference type="RefSeq" id="WP_230840333.1">
    <property type="nucleotide sequence ID" value="NZ_CP063845.1"/>
</dbReference>
<name>A0ABY3PI92_9CYAN</name>